<name>V6ITY7_9BACL</name>
<dbReference type="Proteomes" id="UP000018296">
    <property type="component" value="Unassembled WGS sequence"/>
</dbReference>
<protein>
    <submittedName>
        <fullName evidence="3">Transcriptional regulator</fullName>
    </submittedName>
</protein>
<evidence type="ECO:0000256" key="1">
    <source>
        <dbReference type="SAM" id="Phobius"/>
    </source>
</evidence>
<dbReference type="InterPro" id="IPR027383">
    <property type="entry name" value="Znf_put"/>
</dbReference>
<keyword evidence="4" id="KW-1185">Reference proteome</keyword>
<feature type="domain" description="Putative zinc-finger" evidence="2">
    <location>
        <begin position="8"/>
        <end position="39"/>
    </location>
</feature>
<evidence type="ECO:0000259" key="2">
    <source>
        <dbReference type="Pfam" id="PF13490"/>
    </source>
</evidence>
<proteinExistence type="predicted"/>
<dbReference type="RefSeq" id="WP_023511745.1">
    <property type="nucleotide sequence ID" value="NZ_AWTC01000026.1"/>
</dbReference>
<accession>V6ITY7</accession>
<dbReference type="AlphaFoldDB" id="V6ITY7"/>
<keyword evidence="1" id="KW-0812">Transmembrane</keyword>
<reference evidence="3 4" key="1">
    <citation type="journal article" date="2013" name="Genome Announc.">
        <title>Genome Sequence of Sporolactobacillus laevolacticus DSM442, an Efficient Polymer-Grade D-Lactate Producer from Agricultural Waste Cottonseed as a Nitrogen Source.</title>
        <authorList>
            <person name="Wang H."/>
            <person name="Wang L."/>
            <person name="Ju J."/>
            <person name="Yu B."/>
            <person name="Ma Y."/>
        </authorList>
    </citation>
    <scope>NUCLEOTIDE SEQUENCE [LARGE SCALE GENOMIC DNA]</scope>
    <source>
        <strain evidence="3 4">DSM 442</strain>
    </source>
</reference>
<evidence type="ECO:0000313" key="4">
    <source>
        <dbReference type="Proteomes" id="UP000018296"/>
    </source>
</evidence>
<organism evidence="3 4">
    <name type="scientific">Sporolactobacillus laevolacticus DSM 442</name>
    <dbReference type="NCBI Taxonomy" id="1395513"/>
    <lineage>
        <taxon>Bacteria</taxon>
        <taxon>Bacillati</taxon>
        <taxon>Bacillota</taxon>
        <taxon>Bacilli</taxon>
        <taxon>Bacillales</taxon>
        <taxon>Sporolactobacillaceae</taxon>
        <taxon>Sporolactobacillus</taxon>
    </lineage>
</organism>
<keyword evidence="1" id="KW-1133">Transmembrane helix</keyword>
<evidence type="ECO:0000313" key="3">
    <source>
        <dbReference type="EMBL" id="EST10300.1"/>
    </source>
</evidence>
<dbReference type="Pfam" id="PF13490">
    <property type="entry name" value="zf-HC2"/>
    <property type="match status" value="1"/>
</dbReference>
<keyword evidence="1" id="KW-0472">Membrane</keyword>
<sequence>MSCASKKYLSLMNKVLDQEATEQEERILYEHLANCVECRAHFDELKYSTDLLCRLAHPQLPAGFTKSVLAQLPPEKRHAIRRWGSRHPVLAAMAICAVPMSLVIVGARRQTMQSRDKNGYVLVKVSGDQT</sequence>
<dbReference type="PATRIC" id="fig|1395513.3.peg.3612"/>
<dbReference type="OrthoDB" id="9782842at2"/>
<dbReference type="EMBL" id="AWTC01000026">
    <property type="protein sequence ID" value="EST10300.1"/>
    <property type="molecule type" value="Genomic_DNA"/>
</dbReference>
<comment type="caution">
    <text evidence="3">The sequence shown here is derived from an EMBL/GenBank/DDBJ whole genome shotgun (WGS) entry which is preliminary data.</text>
</comment>
<dbReference type="eggNOG" id="COG5662">
    <property type="taxonomic scope" value="Bacteria"/>
</dbReference>
<feature type="transmembrane region" description="Helical" evidence="1">
    <location>
        <begin position="89"/>
        <end position="107"/>
    </location>
</feature>
<gene>
    <name evidence="3" type="ORF">P343_17785</name>
</gene>
<dbReference type="STRING" id="1395513.P343_17785"/>